<reference evidence="2 3" key="1">
    <citation type="journal article" date="2019" name="Sci. Rep.">
        <title>Orb-weaving spider Araneus ventricosus genome elucidates the spidroin gene catalogue.</title>
        <authorList>
            <person name="Kono N."/>
            <person name="Nakamura H."/>
            <person name="Ohtoshi R."/>
            <person name="Moran D.A.P."/>
            <person name="Shinohara A."/>
            <person name="Yoshida Y."/>
            <person name="Fujiwara M."/>
            <person name="Mori M."/>
            <person name="Tomita M."/>
            <person name="Arakawa K."/>
        </authorList>
    </citation>
    <scope>NUCLEOTIDE SEQUENCE [LARGE SCALE GENOMIC DNA]</scope>
</reference>
<accession>A0A4Y2LM21</accession>
<dbReference type="EMBL" id="BGPR01006070">
    <property type="protein sequence ID" value="GBN15845.1"/>
    <property type="molecule type" value="Genomic_DNA"/>
</dbReference>
<proteinExistence type="predicted"/>
<dbReference type="Proteomes" id="UP000499080">
    <property type="component" value="Unassembled WGS sequence"/>
</dbReference>
<keyword evidence="3" id="KW-1185">Reference proteome</keyword>
<protein>
    <submittedName>
        <fullName evidence="2">Uncharacterized protein</fullName>
    </submittedName>
</protein>
<evidence type="ECO:0000256" key="1">
    <source>
        <dbReference type="SAM" id="MobiDB-lite"/>
    </source>
</evidence>
<feature type="region of interest" description="Disordered" evidence="1">
    <location>
        <begin position="1"/>
        <end position="85"/>
    </location>
</feature>
<feature type="compositionally biased region" description="Polar residues" evidence="1">
    <location>
        <begin position="7"/>
        <end position="30"/>
    </location>
</feature>
<evidence type="ECO:0000313" key="2">
    <source>
        <dbReference type="EMBL" id="GBN15845.1"/>
    </source>
</evidence>
<dbReference type="AlphaFoldDB" id="A0A4Y2LM21"/>
<gene>
    <name evidence="2" type="ORF">AVEN_268377_1</name>
</gene>
<name>A0A4Y2LM21_ARAVE</name>
<sequence length="85" mass="9331">MVRSQRKGQSFPGSGADSTEYLSDTLNQSQWDKRLPSGVVRKFGDSVPVQVSSSSTDRGSKRRGPSKNCSRVVASKWDANIKNNQ</sequence>
<evidence type="ECO:0000313" key="3">
    <source>
        <dbReference type="Proteomes" id="UP000499080"/>
    </source>
</evidence>
<comment type="caution">
    <text evidence="2">The sequence shown here is derived from an EMBL/GenBank/DDBJ whole genome shotgun (WGS) entry which is preliminary data.</text>
</comment>
<organism evidence="2 3">
    <name type="scientific">Araneus ventricosus</name>
    <name type="common">Orbweaver spider</name>
    <name type="synonym">Epeira ventricosa</name>
    <dbReference type="NCBI Taxonomy" id="182803"/>
    <lineage>
        <taxon>Eukaryota</taxon>
        <taxon>Metazoa</taxon>
        <taxon>Ecdysozoa</taxon>
        <taxon>Arthropoda</taxon>
        <taxon>Chelicerata</taxon>
        <taxon>Arachnida</taxon>
        <taxon>Araneae</taxon>
        <taxon>Araneomorphae</taxon>
        <taxon>Entelegynae</taxon>
        <taxon>Araneoidea</taxon>
        <taxon>Araneidae</taxon>
        <taxon>Araneus</taxon>
    </lineage>
</organism>